<dbReference type="InterPro" id="IPR011051">
    <property type="entry name" value="RmlC_Cupin_sf"/>
</dbReference>
<evidence type="ECO:0000259" key="1">
    <source>
        <dbReference type="Pfam" id="PF07883"/>
    </source>
</evidence>
<sequence length="126" mass="13792">MSRQRPELKQVASVTPMQLYDFSQKVLFSPTERGEGFLKLAVTTGKKGARSRPHSHPRDEVTLTLKGQAVLRADGKEYVMTEGTALRLPPGLEHEVEVLSDEWVVVAVYCDECMLCGKLDGGSGSG</sequence>
<accession>A0ABY8F537</accession>
<dbReference type="RefSeq" id="WP_265680092.1">
    <property type="nucleotide sequence ID" value="NZ_CP120863.1"/>
</dbReference>
<dbReference type="EMBL" id="CP120863">
    <property type="protein sequence ID" value="WFE89884.1"/>
    <property type="molecule type" value="Genomic_DNA"/>
</dbReference>
<feature type="domain" description="Cupin type-2" evidence="1">
    <location>
        <begin position="46"/>
        <end position="105"/>
    </location>
</feature>
<dbReference type="InterPro" id="IPR013096">
    <property type="entry name" value="Cupin_2"/>
</dbReference>
<reference evidence="2 3" key="1">
    <citation type="submission" date="2023-03" db="EMBL/GenBank/DDBJ databases">
        <title>Roseibium porphyridii sp. nov. and Roseibium rhodosorbium sp. nov. isolated from marine algae, Porphyridium cruentum and Rhodosorus marinus, respectively.</title>
        <authorList>
            <person name="Lee M.W."/>
            <person name="Choi B.J."/>
            <person name="Lee J.K."/>
            <person name="Choi D.G."/>
            <person name="Baek J.H."/>
            <person name="Bayburt H."/>
            <person name="Kim J.M."/>
            <person name="Han D.M."/>
            <person name="Kim K.H."/>
            <person name="Jeon C.O."/>
        </authorList>
    </citation>
    <scope>NUCLEOTIDE SEQUENCE [LARGE SCALE GENOMIC DNA]</scope>
    <source>
        <strain evidence="2 3">KMA01</strain>
    </source>
</reference>
<evidence type="ECO:0000313" key="3">
    <source>
        <dbReference type="Proteomes" id="UP001209803"/>
    </source>
</evidence>
<evidence type="ECO:0000313" key="2">
    <source>
        <dbReference type="EMBL" id="WFE89884.1"/>
    </source>
</evidence>
<keyword evidence="3" id="KW-1185">Reference proteome</keyword>
<dbReference type="SUPFAM" id="SSF51182">
    <property type="entry name" value="RmlC-like cupins"/>
    <property type="match status" value="1"/>
</dbReference>
<protein>
    <submittedName>
        <fullName evidence="2">Cupin domain-containing protein</fullName>
    </submittedName>
</protein>
<dbReference type="InterPro" id="IPR014710">
    <property type="entry name" value="RmlC-like_jellyroll"/>
</dbReference>
<dbReference type="Proteomes" id="UP001209803">
    <property type="component" value="Chromosome"/>
</dbReference>
<name>A0ABY8F537_9HYPH</name>
<dbReference type="Pfam" id="PF07883">
    <property type="entry name" value="Cupin_2"/>
    <property type="match status" value="1"/>
</dbReference>
<gene>
    <name evidence="2" type="ORF">K1718_00590</name>
</gene>
<proteinExistence type="predicted"/>
<dbReference type="Gene3D" id="2.60.120.10">
    <property type="entry name" value="Jelly Rolls"/>
    <property type="match status" value="1"/>
</dbReference>
<organism evidence="2 3">
    <name type="scientific">Roseibium porphyridii</name>
    <dbReference type="NCBI Taxonomy" id="2866279"/>
    <lineage>
        <taxon>Bacteria</taxon>
        <taxon>Pseudomonadati</taxon>
        <taxon>Pseudomonadota</taxon>
        <taxon>Alphaproteobacteria</taxon>
        <taxon>Hyphomicrobiales</taxon>
        <taxon>Stappiaceae</taxon>
        <taxon>Roseibium</taxon>
    </lineage>
</organism>